<reference evidence="4 5" key="1">
    <citation type="submission" date="2018-12" db="EMBL/GenBank/DDBJ databases">
        <title>Marinifilum JC070 sp. nov., a marine bacterium isolated from Yongle Blue Hole in the South China Sea.</title>
        <authorList>
            <person name="Fu T."/>
        </authorList>
    </citation>
    <scope>NUCLEOTIDE SEQUENCE [LARGE SCALE GENOMIC DNA]</scope>
    <source>
        <strain evidence="4 5">JC070</strain>
    </source>
</reference>
<gene>
    <name evidence="4" type="ORF">ELS83_04660</name>
</gene>
<protein>
    <submittedName>
        <fullName evidence="4">MOSC domain-containing protein</fullName>
    </submittedName>
</protein>
<dbReference type="PANTHER" id="PTHR43764">
    <property type="entry name" value="MOLYBDENUM COFACTOR BIOSYNTHESIS"/>
    <property type="match status" value="1"/>
</dbReference>
<keyword evidence="2" id="KW-0501">Molybdenum cofactor biosynthesis</keyword>
<dbReference type="Pfam" id="PF03473">
    <property type="entry name" value="MOSC"/>
    <property type="match status" value="1"/>
</dbReference>
<dbReference type="InterPro" id="IPR051920">
    <property type="entry name" value="MPT_Adenylyltrnsfr/MoaC-Rel"/>
</dbReference>
<dbReference type="NCBIfam" id="TIGR00177">
    <property type="entry name" value="molyb_syn"/>
    <property type="match status" value="1"/>
</dbReference>
<evidence type="ECO:0000256" key="1">
    <source>
        <dbReference type="ARBA" id="ARBA00005046"/>
    </source>
</evidence>
<dbReference type="SMART" id="SM00852">
    <property type="entry name" value="MoCF_biosynth"/>
    <property type="match status" value="1"/>
</dbReference>
<comment type="caution">
    <text evidence="4">The sequence shown here is derived from an EMBL/GenBank/DDBJ whole genome shotgun (WGS) entry which is preliminary data.</text>
</comment>
<evidence type="ECO:0000313" key="5">
    <source>
        <dbReference type="Proteomes" id="UP000732105"/>
    </source>
</evidence>
<keyword evidence="5" id="KW-1185">Reference proteome</keyword>
<dbReference type="Gene3D" id="3.40.980.10">
    <property type="entry name" value="MoaB/Mog-like domain"/>
    <property type="match status" value="1"/>
</dbReference>
<organism evidence="4 5">
    <name type="scientific">Marinifilum caeruleilacunae</name>
    <dbReference type="NCBI Taxonomy" id="2499076"/>
    <lineage>
        <taxon>Bacteria</taxon>
        <taxon>Pseudomonadati</taxon>
        <taxon>Bacteroidota</taxon>
        <taxon>Bacteroidia</taxon>
        <taxon>Marinilabiliales</taxon>
        <taxon>Marinifilaceae</taxon>
    </lineage>
</organism>
<dbReference type="Pfam" id="PF00994">
    <property type="entry name" value="MoCF_biosynth"/>
    <property type="match status" value="1"/>
</dbReference>
<dbReference type="InterPro" id="IPR001453">
    <property type="entry name" value="MoaB/Mog_dom"/>
</dbReference>
<dbReference type="PROSITE" id="PS51340">
    <property type="entry name" value="MOSC"/>
    <property type="match status" value="1"/>
</dbReference>
<dbReference type="SUPFAM" id="SSF50800">
    <property type="entry name" value="PK beta-barrel domain-like"/>
    <property type="match status" value="1"/>
</dbReference>
<evidence type="ECO:0000256" key="2">
    <source>
        <dbReference type="ARBA" id="ARBA00023150"/>
    </source>
</evidence>
<feature type="domain" description="MOSC" evidence="3">
    <location>
        <begin position="21"/>
        <end position="147"/>
    </location>
</feature>
<dbReference type="PANTHER" id="PTHR43764:SF1">
    <property type="entry name" value="MOLYBDOPTERIN MOLYBDOTRANSFERASE"/>
    <property type="match status" value="1"/>
</dbReference>
<dbReference type="SUPFAM" id="SSF53218">
    <property type="entry name" value="Molybdenum cofactor biosynthesis proteins"/>
    <property type="match status" value="1"/>
</dbReference>
<accession>A0ABX1WSZ3</accession>
<dbReference type="Gene3D" id="2.40.33.20">
    <property type="entry name" value="PK beta-barrel domain-like"/>
    <property type="match status" value="1"/>
</dbReference>
<dbReference type="InterPro" id="IPR011037">
    <property type="entry name" value="Pyrv_Knase-like_insert_dom_sf"/>
</dbReference>
<dbReference type="InterPro" id="IPR036425">
    <property type="entry name" value="MoaB/Mog-like_dom_sf"/>
</dbReference>
<name>A0ABX1WSZ3_9BACT</name>
<proteinExistence type="predicted"/>
<dbReference type="RefSeq" id="WP_171594382.1">
    <property type="nucleotide sequence ID" value="NZ_RZNH01000005.1"/>
</dbReference>
<evidence type="ECO:0000259" key="3">
    <source>
        <dbReference type="PROSITE" id="PS51340"/>
    </source>
</evidence>
<dbReference type="Proteomes" id="UP000732105">
    <property type="component" value="Unassembled WGS sequence"/>
</dbReference>
<sequence length="313" mass="35231">MSKKEVKVLSVNISEKKGTIKKPVESILLNSKGVDKDAHSGNWHRQVSLLAKESIDKFSEEAKRKINFGEFAENITTEGILLHHTAPLDRFTYGGIELEVTQIGKKCHGDNCNIFREVGNCVMPKEGIFCRVIKDGTLKSGDVFTYHPRVIKTMIITLSDRASRGEYMDKSGPLAEKLCEDFYKSRNRHYSIDKHIIPDQEEELSKLLEQAKQEKYDIVFTTGGTGIGPRDITPEVVKKHISKEIPGIMELIRVKYGMEKPNALVSRGIAGVMDQTLVYAMPGSPKAVNEYCSEIFKTVEHSLYMLNELDLHG</sequence>
<comment type="pathway">
    <text evidence="1">Cofactor biosynthesis; molybdopterin biosynthesis.</text>
</comment>
<dbReference type="InterPro" id="IPR005302">
    <property type="entry name" value="MoCF_Sase_C"/>
</dbReference>
<dbReference type="EMBL" id="RZNH01000005">
    <property type="protein sequence ID" value="NOU59101.1"/>
    <property type="molecule type" value="Genomic_DNA"/>
</dbReference>
<dbReference type="CDD" id="cd00886">
    <property type="entry name" value="MogA_MoaB"/>
    <property type="match status" value="1"/>
</dbReference>
<evidence type="ECO:0000313" key="4">
    <source>
        <dbReference type="EMBL" id="NOU59101.1"/>
    </source>
</evidence>